<evidence type="ECO:0000313" key="2">
    <source>
        <dbReference type="EMBL" id="KFM81543.1"/>
    </source>
</evidence>
<dbReference type="Proteomes" id="UP000054359">
    <property type="component" value="Unassembled WGS sequence"/>
</dbReference>
<dbReference type="AlphaFoldDB" id="A0A087UW04"/>
<keyword evidence="3" id="KW-1185">Reference proteome</keyword>
<proteinExistence type="predicted"/>
<dbReference type="EMBL" id="KK121923">
    <property type="protein sequence ID" value="KFM81543.1"/>
    <property type="molecule type" value="Genomic_DNA"/>
</dbReference>
<protein>
    <submittedName>
        <fullName evidence="2">Uncharacterized protein</fullName>
    </submittedName>
</protein>
<sequence>MERRRSRFQRLPITRLLLPLFQATLFWYSIKPNKYSA</sequence>
<keyword evidence="1" id="KW-0812">Transmembrane</keyword>
<feature type="non-terminal residue" evidence="2">
    <location>
        <position position="37"/>
    </location>
</feature>
<evidence type="ECO:0000256" key="1">
    <source>
        <dbReference type="SAM" id="Phobius"/>
    </source>
</evidence>
<evidence type="ECO:0000313" key="3">
    <source>
        <dbReference type="Proteomes" id="UP000054359"/>
    </source>
</evidence>
<gene>
    <name evidence="2" type="ORF">X975_17954</name>
</gene>
<keyword evidence="1" id="KW-0472">Membrane</keyword>
<organism evidence="2 3">
    <name type="scientific">Stegodyphus mimosarum</name>
    <name type="common">African social velvet spider</name>
    <dbReference type="NCBI Taxonomy" id="407821"/>
    <lineage>
        <taxon>Eukaryota</taxon>
        <taxon>Metazoa</taxon>
        <taxon>Ecdysozoa</taxon>
        <taxon>Arthropoda</taxon>
        <taxon>Chelicerata</taxon>
        <taxon>Arachnida</taxon>
        <taxon>Araneae</taxon>
        <taxon>Araneomorphae</taxon>
        <taxon>Entelegynae</taxon>
        <taxon>Eresoidea</taxon>
        <taxon>Eresidae</taxon>
        <taxon>Stegodyphus</taxon>
    </lineage>
</organism>
<accession>A0A087UW04</accession>
<feature type="transmembrane region" description="Helical" evidence="1">
    <location>
        <begin position="12"/>
        <end position="30"/>
    </location>
</feature>
<keyword evidence="1" id="KW-1133">Transmembrane helix</keyword>
<reference evidence="2 3" key="1">
    <citation type="submission" date="2013-11" db="EMBL/GenBank/DDBJ databases">
        <title>Genome sequencing of Stegodyphus mimosarum.</title>
        <authorList>
            <person name="Bechsgaard J."/>
        </authorList>
    </citation>
    <scope>NUCLEOTIDE SEQUENCE [LARGE SCALE GENOMIC DNA]</scope>
</reference>
<name>A0A087UW04_STEMI</name>